<sequence length="72" mass="7556">MLLPGVGRLVARAWVQAARRGRVVVVHLDLAAGRGQLHRQLDGTRATGTAAVVCGSATRQEERSGFSVSCTA</sequence>
<evidence type="ECO:0000313" key="1">
    <source>
        <dbReference type="EMBL" id="GHA98717.1"/>
    </source>
</evidence>
<name>A0ABQ3DQL6_9ACTN</name>
<dbReference type="EMBL" id="BMVO01000005">
    <property type="protein sequence ID" value="GHA98717.1"/>
    <property type="molecule type" value="Genomic_DNA"/>
</dbReference>
<comment type="caution">
    <text evidence="1">The sequence shown here is derived from an EMBL/GenBank/DDBJ whole genome shotgun (WGS) entry which is preliminary data.</text>
</comment>
<gene>
    <name evidence="1" type="ORF">GCM10010346_21790</name>
</gene>
<proteinExistence type="predicted"/>
<evidence type="ECO:0000313" key="2">
    <source>
        <dbReference type="Proteomes" id="UP000599437"/>
    </source>
</evidence>
<reference evidence="2" key="1">
    <citation type="journal article" date="2019" name="Int. J. Syst. Evol. Microbiol.">
        <title>The Global Catalogue of Microorganisms (GCM) 10K type strain sequencing project: providing services to taxonomists for standard genome sequencing and annotation.</title>
        <authorList>
            <consortium name="The Broad Institute Genomics Platform"/>
            <consortium name="The Broad Institute Genome Sequencing Center for Infectious Disease"/>
            <person name="Wu L."/>
            <person name="Ma J."/>
        </authorList>
    </citation>
    <scope>NUCLEOTIDE SEQUENCE [LARGE SCALE GENOMIC DNA]</scope>
    <source>
        <strain evidence="2">JCM 4737</strain>
    </source>
</reference>
<dbReference type="Proteomes" id="UP000599437">
    <property type="component" value="Unassembled WGS sequence"/>
</dbReference>
<keyword evidence="2" id="KW-1185">Reference proteome</keyword>
<protein>
    <submittedName>
        <fullName evidence="1">Uncharacterized protein</fullName>
    </submittedName>
</protein>
<organism evidence="1 2">
    <name type="scientific">Streptomyces chryseus</name>
    <dbReference type="NCBI Taxonomy" id="68186"/>
    <lineage>
        <taxon>Bacteria</taxon>
        <taxon>Bacillati</taxon>
        <taxon>Actinomycetota</taxon>
        <taxon>Actinomycetes</taxon>
        <taxon>Kitasatosporales</taxon>
        <taxon>Streptomycetaceae</taxon>
        <taxon>Streptomyces</taxon>
    </lineage>
</organism>
<accession>A0ABQ3DQL6</accession>